<protein>
    <submittedName>
        <fullName evidence="1">Uncharacterized protein</fullName>
    </submittedName>
</protein>
<sequence>MSSFPLFSFKYYLRTLVRYRVTSFNWLEQYLKHQFNAQTFTMCIPFLFLAPKHVIQELQNQVEFLRSTHPSGLVTLDPTSQAGSIDTKLPFAVDVDCKSPEQMVIDESQSVFKVFDY</sequence>
<name>A0AAG5CYZ0_ANOAO</name>
<accession>A0AAG5CYZ0</accession>
<keyword evidence="2" id="KW-1185">Reference proteome</keyword>
<dbReference type="EnsemblMetazoa" id="ENSAATROPT004242">
    <property type="protein sequence ID" value="ENSAATROPP004071"/>
    <property type="gene ID" value="ENSAATROPG003354"/>
</dbReference>
<evidence type="ECO:0000313" key="2">
    <source>
        <dbReference type="Proteomes" id="UP000075880"/>
    </source>
</evidence>
<reference evidence="1" key="1">
    <citation type="submission" date="2024-04" db="UniProtKB">
        <authorList>
            <consortium name="EnsemblMetazoa"/>
        </authorList>
    </citation>
    <scope>IDENTIFICATION</scope>
    <source>
        <strain evidence="1">EBRO</strain>
    </source>
</reference>
<proteinExistence type="predicted"/>
<dbReference type="AlphaFoldDB" id="A0AAG5CYZ0"/>
<organism evidence="1 2">
    <name type="scientific">Anopheles atroparvus</name>
    <name type="common">European mosquito</name>
    <dbReference type="NCBI Taxonomy" id="41427"/>
    <lineage>
        <taxon>Eukaryota</taxon>
        <taxon>Metazoa</taxon>
        <taxon>Ecdysozoa</taxon>
        <taxon>Arthropoda</taxon>
        <taxon>Hexapoda</taxon>
        <taxon>Insecta</taxon>
        <taxon>Pterygota</taxon>
        <taxon>Neoptera</taxon>
        <taxon>Endopterygota</taxon>
        <taxon>Diptera</taxon>
        <taxon>Nematocera</taxon>
        <taxon>Culicoidea</taxon>
        <taxon>Culicidae</taxon>
        <taxon>Anophelinae</taxon>
        <taxon>Anopheles</taxon>
    </lineage>
</organism>
<dbReference type="Proteomes" id="UP000075880">
    <property type="component" value="Unassembled WGS sequence"/>
</dbReference>
<evidence type="ECO:0000313" key="1">
    <source>
        <dbReference type="EnsemblMetazoa" id="ENSAATROPP004071"/>
    </source>
</evidence>